<dbReference type="InterPro" id="IPR007263">
    <property type="entry name" value="DCC1-like"/>
</dbReference>
<protein>
    <submittedName>
        <fullName evidence="1">DCC1-like thiol-disulfide oxidoreductase family protein</fullName>
    </submittedName>
</protein>
<gene>
    <name evidence="1" type="ORF">AB1471_14570</name>
</gene>
<sequence>MKRDKLIVYYDSDCPLCTKVKNKWSKIDIFNNLEFYSFRNLNVSESLPIEQNKLEKEIYSQIKGKQVYFHGLDTLIEMNKRIPMICITVPFLWFSKKLGVGQKIYQYVADNRKILPSNQCNENQCDID</sequence>
<name>A0ABV3Q6N9_9BACL</name>
<dbReference type="Proteomes" id="UP001556040">
    <property type="component" value="Unassembled WGS sequence"/>
</dbReference>
<dbReference type="Pfam" id="PF04134">
    <property type="entry name" value="DCC1-like"/>
    <property type="match status" value="1"/>
</dbReference>
<reference evidence="1 2" key="1">
    <citation type="journal article" date="1979" name="Int. J. Syst. Evol. Microbiol.">
        <title>Bacillus globisporus subsp. marinus subsp. nov.</title>
        <authorList>
            <person name="Liu H."/>
        </authorList>
    </citation>
    <scope>NUCLEOTIDE SEQUENCE [LARGE SCALE GENOMIC DNA]</scope>
    <source>
        <strain evidence="1 2">DSM 1297</strain>
    </source>
</reference>
<comment type="caution">
    <text evidence="1">The sequence shown here is derived from an EMBL/GenBank/DDBJ whole genome shotgun (WGS) entry which is preliminary data.</text>
</comment>
<proteinExistence type="predicted"/>
<keyword evidence="2" id="KW-1185">Reference proteome</keyword>
<dbReference type="RefSeq" id="WP_367780501.1">
    <property type="nucleotide sequence ID" value="NZ_JBFMIA010000020.1"/>
</dbReference>
<dbReference type="EMBL" id="JBFMIA010000020">
    <property type="protein sequence ID" value="MEW9503013.1"/>
    <property type="molecule type" value="Genomic_DNA"/>
</dbReference>
<accession>A0ABV3Q6N9</accession>
<evidence type="ECO:0000313" key="2">
    <source>
        <dbReference type="Proteomes" id="UP001556040"/>
    </source>
</evidence>
<evidence type="ECO:0000313" key="1">
    <source>
        <dbReference type="EMBL" id="MEW9503013.1"/>
    </source>
</evidence>
<organism evidence="1 2">
    <name type="scientific">Jeotgalibacillus marinus</name>
    <dbReference type="NCBI Taxonomy" id="86667"/>
    <lineage>
        <taxon>Bacteria</taxon>
        <taxon>Bacillati</taxon>
        <taxon>Bacillota</taxon>
        <taxon>Bacilli</taxon>
        <taxon>Bacillales</taxon>
        <taxon>Caryophanaceae</taxon>
        <taxon>Jeotgalibacillus</taxon>
    </lineage>
</organism>